<gene>
    <name evidence="1" type="ORF">HJG54_12755</name>
</gene>
<dbReference type="EMBL" id="CP053586">
    <property type="protein sequence ID" value="WNZ23638.1"/>
    <property type="molecule type" value="Genomic_DNA"/>
</dbReference>
<reference evidence="1" key="1">
    <citation type="submission" date="2020-05" db="EMBL/GenBank/DDBJ databases">
        <authorList>
            <person name="Zhu T."/>
            <person name="Keshari N."/>
            <person name="Lu X."/>
        </authorList>
    </citation>
    <scope>NUCLEOTIDE SEQUENCE</scope>
    <source>
        <strain evidence="1">NK1-12</strain>
    </source>
</reference>
<dbReference type="RefSeq" id="WP_316435350.1">
    <property type="nucleotide sequence ID" value="NZ_CP053586.1"/>
</dbReference>
<evidence type="ECO:0000313" key="1">
    <source>
        <dbReference type="EMBL" id="WNZ23638.1"/>
    </source>
</evidence>
<accession>A0AA96WEF4</accession>
<proteinExistence type="predicted"/>
<dbReference type="AlphaFoldDB" id="A0AA96WEF4"/>
<organism evidence="1">
    <name type="scientific">Leptolyngbya sp. NK1-12</name>
    <dbReference type="NCBI Taxonomy" id="2547451"/>
    <lineage>
        <taxon>Bacteria</taxon>
        <taxon>Bacillati</taxon>
        <taxon>Cyanobacteriota</taxon>
        <taxon>Cyanophyceae</taxon>
        <taxon>Leptolyngbyales</taxon>
        <taxon>Leptolyngbyaceae</taxon>
        <taxon>Leptolyngbya group</taxon>
        <taxon>Leptolyngbya</taxon>
    </lineage>
</organism>
<name>A0AA96WEF4_9CYAN</name>
<sequence length="56" mass="6037">MESDSGRDLEPVWEEVTVLPDPGESITFPIELEGDTLSGVCNIDGNRVGEDDDGET</sequence>
<protein>
    <submittedName>
        <fullName evidence="1">Uncharacterized protein</fullName>
    </submittedName>
</protein>